<dbReference type="InterPro" id="IPR036691">
    <property type="entry name" value="Endo/exonu/phosph_ase_sf"/>
</dbReference>
<organism evidence="1 2">
    <name type="scientific">Rhodamnia argentea</name>
    <dbReference type="NCBI Taxonomy" id="178133"/>
    <lineage>
        <taxon>Eukaryota</taxon>
        <taxon>Viridiplantae</taxon>
        <taxon>Streptophyta</taxon>
        <taxon>Embryophyta</taxon>
        <taxon>Tracheophyta</taxon>
        <taxon>Spermatophyta</taxon>
        <taxon>Magnoliopsida</taxon>
        <taxon>eudicotyledons</taxon>
        <taxon>Gunneridae</taxon>
        <taxon>Pentapetalae</taxon>
        <taxon>rosids</taxon>
        <taxon>malvids</taxon>
        <taxon>Myrtales</taxon>
        <taxon>Myrtaceae</taxon>
        <taxon>Myrtoideae</taxon>
        <taxon>Myrteae</taxon>
        <taxon>Australasian group</taxon>
        <taxon>Rhodamnia</taxon>
    </lineage>
</organism>
<dbReference type="RefSeq" id="XP_048138587.1">
    <property type="nucleotide sequence ID" value="XM_048282630.1"/>
</dbReference>
<evidence type="ECO:0000313" key="1">
    <source>
        <dbReference type="Proteomes" id="UP000827889"/>
    </source>
</evidence>
<reference evidence="2" key="1">
    <citation type="submission" date="2025-08" db="UniProtKB">
        <authorList>
            <consortium name="RefSeq"/>
        </authorList>
    </citation>
    <scope>IDENTIFICATION</scope>
    <source>
        <tissue evidence="2">Leaf</tissue>
    </source>
</reference>
<dbReference type="PANTHER" id="PTHR33710:SF77">
    <property type="entry name" value="DNASE I-LIKE SUPERFAMILY PROTEIN"/>
    <property type="match status" value="1"/>
</dbReference>
<dbReference type="Proteomes" id="UP000827889">
    <property type="component" value="Chromosome 7"/>
</dbReference>
<sequence length="215" mass="25435">MKSVCNLPWVWIGDFNETLCTWEKVGRREAENYGMQSFRELLEDCEMMDIESKGCAFTWSNNREGENVVKKRLDRAICNLAWRVAFPLAKAFAFLAIGLDHSPILLSLTTEKMKRKKSFKFELFWLESKDCGHIVKENWEESDRKGANMAEKLKAVLVALEKWSRKEFPNCKYQIQRLQLELQRITNGRNLPVDRSIQKEITAQTENLWWREEMY</sequence>
<dbReference type="GeneID" id="125315992"/>
<dbReference type="Gene3D" id="3.60.10.10">
    <property type="entry name" value="Endonuclease/exonuclease/phosphatase"/>
    <property type="match status" value="1"/>
</dbReference>
<accession>A0ABM3HPQ1</accession>
<dbReference type="SUPFAM" id="SSF56219">
    <property type="entry name" value="DNase I-like"/>
    <property type="match status" value="1"/>
</dbReference>
<dbReference type="PANTHER" id="PTHR33710">
    <property type="entry name" value="BNAC02G09200D PROTEIN"/>
    <property type="match status" value="1"/>
</dbReference>
<keyword evidence="1" id="KW-1185">Reference proteome</keyword>
<name>A0ABM3HPQ1_9MYRT</name>
<evidence type="ECO:0000313" key="2">
    <source>
        <dbReference type="RefSeq" id="XP_048138587.1"/>
    </source>
</evidence>
<protein>
    <submittedName>
        <fullName evidence="2">Uncharacterized protein LOC125315992</fullName>
    </submittedName>
</protein>
<proteinExistence type="predicted"/>
<gene>
    <name evidence="2" type="primary">LOC125315992</name>
</gene>